<evidence type="ECO:0000313" key="2">
    <source>
        <dbReference type="EMBL" id="QIR14904.1"/>
    </source>
</evidence>
<dbReference type="EMBL" id="CP050313">
    <property type="protein sequence ID" value="QIR14904.1"/>
    <property type="molecule type" value="Genomic_DNA"/>
</dbReference>
<dbReference type="PANTHER" id="PTHR35936">
    <property type="entry name" value="MEMBRANE-BOUND LYTIC MUREIN TRANSGLYCOSYLASE F"/>
    <property type="match status" value="1"/>
</dbReference>
<protein>
    <submittedName>
        <fullName evidence="2">Amino acid ABC transporter substrate-binding protein</fullName>
    </submittedName>
</protein>
<accession>A0A6G9QK10</accession>
<evidence type="ECO:0000313" key="3">
    <source>
        <dbReference type="Proteomes" id="UP000502608"/>
    </source>
</evidence>
<dbReference type="Gene3D" id="3.40.190.10">
    <property type="entry name" value="Periplasmic binding protein-like II"/>
    <property type="match status" value="2"/>
</dbReference>
<dbReference type="PANTHER" id="PTHR35936:SF19">
    <property type="entry name" value="AMINO-ACID-BINDING PROTEIN YXEM-RELATED"/>
    <property type="match status" value="1"/>
</dbReference>
<dbReference type="RefSeq" id="WP_167678133.1">
    <property type="nucleotide sequence ID" value="NZ_CP050313.1"/>
</dbReference>
<sequence length="274" mass="30889">MKHTHTFTKWCQRLYCNALGLSCYALALSLVILLSQSFVNKVFANENAAEQGPHTQKQYHFVSVENSSVQTIGKIVFQQICYKTQLNCYVDMLPAPRAERRMLDAATSGEVMRVWSYGVDNPQFLRVPTPYYHIQTAMIVRGDSGYNITRVEELAPLTIGALQGVKHSQQFALMGAELIYASTTEQLLRLLTKGRIDVAITTYTDGLAVMMRMQADHLAMLPTILSQHPTYVYIHPNYAHLVPIFDDAIKALIDSGEINTMTAQAEEMIFSEMR</sequence>
<keyword evidence="3" id="KW-1185">Reference proteome</keyword>
<comment type="similarity">
    <text evidence="1">Belongs to the bacterial solute-binding protein 3 family.</text>
</comment>
<dbReference type="SUPFAM" id="SSF53850">
    <property type="entry name" value="Periplasmic binding protein-like II"/>
    <property type="match status" value="1"/>
</dbReference>
<dbReference type="AlphaFoldDB" id="A0A6G9QK10"/>
<proteinExistence type="inferred from homology"/>
<reference evidence="2 3" key="1">
    <citation type="submission" date="2020-03" db="EMBL/GenBank/DDBJ databases">
        <title>Complete genome sequence of Shewanella sp.</title>
        <authorList>
            <person name="Kim Y.-S."/>
            <person name="Kim S.-J."/>
            <person name="Jung H.-K."/>
            <person name="Kim K.-H."/>
        </authorList>
    </citation>
    <scope>NUCLEOTIDE SEQUENCE [LARGE SCALE GENOMIC DNA]</scope>
    <source>
        <strain evidence="2 3">PN3F2</strain>
    </source>
</reference>
<evidence type="ECO:0000256" key="1">
    <source>
        <dbReference type="ARBA" id="ARBA00010333"/>
    </source>
</evidence>
<dbReference type="Proteomes" id="UP000502608">
    <property type="component" value="Chromosome"/>
</dbReference>
<organism evidence="2 3">
    <name type="scientific">Shewanella aestuarii</name>
    <dbReference type="NCBI Taxonomy" id="1028752"/>
    <lineage>
        <taxon>Bacteria</taxon>
        <taxon>Pseudomonadati</taxon>
        <taxon>Pseudomonadota</taxon>
        <taxon>Gammaproteobacteria</taxon>
        <taxon>Alteromonadales</taxon>
        <taxon>Shewanellaceae</taxon>
        <taxon>Shewanella</taxon>
    </lineage>
</organism>
<name>A0A6G9QK10_9GAMM</name>
<gene>
    <name evidence="2" type="ORF">HBH39_10750</name>
</gene>
<dbReference type="KEGG" id="saes:HBH39_10750"/>